<reference evidence="1 2" key="1">
    <citation type="submission" date="2014-11" db="EMBL/GenBank/DDBJ databases">
        <title>Complete genome sequence of vB_YenM_TG1, a broad host range bacteriophage which infects Yersinia enterocolitica.</title>
        <authorList>
            <person name="Leon-Velarde C.G."/>
            <person name="Kropinski A.M."/>
            <person name="Chen S."/>
            <person name="Griffiths M.W."/>
            <person name="Odumeru J.A."/>
        </authorList>
    </citation>
    <scope>NUCLEOTIDE SEQUENCE [LARGE SCALE GENOMIC DNA]</scope>
</reference>
<evidence type="ECO:0000313" key="2">
    <source>
        <dbReference type="Proteomes" id="UP000031805"/>
    </source>
</evidence>
<dbReference type="RefSeq" id="YP_009200445.1">
    <property type="nucleotide sequence ID" value="NC_028820.1"/>
</dbReference>
<proteinExistence type="predicted"/>
<accession>A0A0B5A2N1</accession>
<keyword evidence="2" id="KW-1185">Reference proteome</keyword>
<dbReference type="Pfam" id="PF10886">
    <property type="entry name" value="DUF2685"/>
    <property type="match status" value="1"/>
</dbReference>
<dbReference type="InterPro" id="IPR024362">
    <property type="entry name" value="DUF2685"/>
</dbReference>
<protein>
    <submittedName>
        <fullName evidence="1">Uncharacterized protein</fullName>
    </submittedName>
</protein>
<dbReference type="EMBL" id="KP202158">
    <property type="protein sequence ID" value="AJD81994.1"/>
    <property type="molecule type" value="Genomic_DNA"/>
</dbReference>
<gene>
    <name evidence="1" type="ORF">YenMTG1_184</name>
</gene>
<name>A0A0B5A2N1_9CAUD</name>
<dbReference type="KEGG" id="vg:26627508"/>
<dbReference type="GeneID" id="26627508"/>
<organism evidence="1 2">
    <name type="scientific">Yersinia phage vB_YenM_TG1</name>
    <dbReference type="NCBI Taxonomy" id="1589265"/>
    <lineage>
        <taxon>Viruses</taxon>
        <taxon>Duplodnaviria</taxon>
        <taxon>Heunggongvirae</taxon>
        <taxon>Uroviricota</taxon>
        <taxon>Caudoviricetes</taxon>
        <taxon>Pantevenvirales</taxon>
        <taxon>Straboviridae</taxon>
        <taxon>Tevenvirinae</taxon>
        <taxon>Tegunavirus</taxon>
        <taxon>Tegunavirus yenmtg1</taxon>
    </lineage>
</organism>
<dbReference type="Proteomes" id="UP000031805">
    <property type="component" value="Segment"/>
</dbReference>
<evidence type="ECO:0000313" key="1">
    <source>
        <dbReference type="EMBL" id="AJD81994.1"/>
    </source>
</evidence>
<sequence>MSHICVVCKTPIDDALVVESDNGPVHPGPCYNFACQIPVSESSEQELNEVQLLM</sequence>